<reference evidence="4 5" key="1">
    <citation type="submission" date="2018-12" db="EMBL/GenBank/DDBJ databases">
        <authorList>
            <consortium name="Pathogen Informatics"/>
        </authorList>
    </citation>
    <scope>NUCLEOTIDE SEQUENCE [LARGE SCALE GENOMIC DNA]</scope>
    <source>
        <strain evidence="4 5">NCTC11636</strain>
    </source>
</reference>
<dbReference type="Proteomes" id="UP000266895">
    <property type="component" value="Chromosome"/>
</dbReference>
<accession>A0A448HEI2</accession>
<dbReference type="PANTHER" id="PTHR24094">
    <property type="entry name" value="SECRETED PROTEIN"/>
    <property type="match status" value="1"/>
</dbReference>
<dbReference type="PANTHER" id="PTHR24094:SF15">
    <property type="entry name" value="AMP-DEPENDENT SYNTHETASE_LIGASE DOMAIN-CONTAINING PROTEIN-RELATED"/>
    <property type="match status" value="1"/>
</dbReference>
<organism evidence="4 5">
    <name type="scientific">Actinomyces howellii</name>
    <dbReference type="NCBI Taxonomy" id="52771"/>
    <lineage>
        <taxon>Bacteria</taxon>
        <taxon>Bacillati</taxon>
        <taxon>Actinomycetota</taxon>
        <taxon>Actinomycetes</taxon>
        <taxon>Actinomycetales</taxon>
        <taxon>Actinomycetaceae</taxon>
        <taxon>Actinomyces</taxon>
    </lineage>
</organism>
<dbReference type="InterPro" id="IPR011089">
    <property type="entry name" value="GmrSD_C"/>
</dbReference>
<proteinExistence type="predicted"/>
<keyword evidence="2" id="KW-0732">Signal</keyword>
<sequence length="320" mass="33400">MRSLALLALVLAPAAGLAPVGPPAAAQVAWDERGDQVLSADKALEALAGLPEDSPAPVSWGEGGSRTGWFGESWEDVDGDGCDTRNEILARDLADPDFSRAPGLQGRGEGAGQGAAVCPDATVWSGTLEDPYTGTTVAFQRGQDTSAAVQVDHVVPLIYLYAHGAWQWDARTRLLAANDPLNLLAVDGQANQSKSGCGPATCPMGSTETGTWQTAGGSGWWPQSSYRCQYASRFVSVASAYSLGLPEADRQALHETLTDCAAGGDGSVSVAERTTATVRELTGEPGPALLAAVGLALVGTGVLLRARRALRRRPHRARRR</sequence>
<dbReference type="Pfam" id="PF07510">
    <property type="entry name" value="GmrSD_C"/>
    <property type="match status" value="1"/>
</dbReference>
<feature type="chain" id="PRO_5039649566" evidence="2">
    <location>
        <begin position="19"/>
        <end position="320"/>
    </location>
</feature>
<keyword evidence="1" id="KW-0472">Membrane</keyword>
<dbReference type="KEGG" id="ahw:NCTC11636_00390"/>
<evidence type="ECO:0000259" key="3">
    <source>
        <dbReference type="Pfam" id="PF07510"/>
    </source>
</evidence>
<evidence type="ECO:0000313" key="4">
    <source>
        <dbReference type="EMBL" id="VEG26180.1"/>
    </source>
</evidence>
<keyword evidence="5" id="KW-1185">Reference proteome</keyword>
<name>A0A448HEI2_9ACTO</name>
<keyword evidence="1" id="KW-0812">Transmembrane</keyword>
<evidence type="ECO:0000256" key="2">
    <source>
        <dbReference type="SAM" id="SignalP"/>
    </source>
</evidence>
<evidence type="ECO:0000256" key="1">
    <source>
        <dbReference type="SAM" id="Phobius"/>
    </source>
</evidence>
<dbReference type="AlphaFoldDB" id="A0A448HEI2"/>
<dbReference type="EMBL" id="LR134350">
    <property type="protein sequence ID" value="VEG26180.1"/>
    <property type="molecule type" value="Genomic_DNA"/>
</dbReference>
<gene>
    <name evidence="4" type="ORF">NCTC11636_00390</name>
</gene>
<evidence type="ECO:0000313" key="5">
    <source>
        <dbReference type="Proteomes" id="UP000266895"/>
    </source>
</evidence>
<feature type="domain" description="GmrSD restriction endonucleases C-terminal" evidence="3">
    <location>
        <begin position="124"/>
        <end position="195"/>
    </location>
</feature>
<protein>
    <submittedName>
        <fullName evidence="4">Domain of uncharacterized function (DUF1994)</fullName>
    </submittedName>
</protein>
<feature type="transmembrane region" description="Helical" evidence="1">
    <location>
        <begin position="288"/>
        <end position="306"/>
    </location>
</feature>
<feature type="signal peptide" evidence="2">
    <location>
        <begin position="1"/>
        <end position="18"/>
    </location>
</feature>
<keyword evidence="1" id="KW-1133">Transmembrane helix</keyword>
<dbReference type="RefSeq" id="WP_126381579.1">
    <property type="nucleotide sequence ID" value="NZ_LR134350.1"/>
</dbReference>
<dbReference type="OrthoDB" id="5196645at2"/>